<dbReference type="AlphaFoldDB" id="X0UNU3"/>
<name>X0UNU3_9ZZZZ</name>
<feature type="region of interest" description="Disordered" evidence="1">
    <location>
        <begin position="262"/>
        <end position="305"/>
    </location>
</feature>
<feature type="compositionally biased region" description="Polar residues" evidence="1">
    <location>
        <begin position="291"/>
        <end position="305"/>
    </location>
</feature>
<proteinExistence type="predicted"/>
<organism evidence="2">
    <name type="scientific">marine sediment metagenome</name>
    <dbReference type="NCBI Taxonomy" id="412755"/>
    <lineage>
        <taxon>unclassified sequences</taxon>
        <taxon>metagenomes</taxon>
        <taxon>ecological metagenomes</taxon>
    </lineage>
</organism>
<evidence type="ECO:0000256" key="1">
    <source>
        <dbReference type="SAM" id="MobiDB-lite"/>
    </source>
</evidence>
<evidence type="ECO:0000313" key="2">
    <source>
        <dbReference type="EMBL" id="GAF90175.1"/>
    </source>
</evidence>
<feature type="compositionally biased region" description="Polar residues" evidence="1">
    <location>
        <begin position="163"/>
        <end position="176"/>
    </location>
</feature>
<reference evidence="2" key="1">
    <citation type="journal article" date="2014" name="Front. Microbiol.">
        <title>High frequency of phylogenetically diverse reductive dehalogenase-homologous genes in deep subseafloor sedimentary metagenomes.</title>
        <authorList>
            <person name="Kawai M."/>
            <person name="Futagami T."/>
            <person name="Toyoda A."/>
            <person name="Takaki Y."/>
            <person name="Nishi S."/>
            <person name="Hori S."/>
            <person name="Arai W."/>
            <person name="Tsubouchi T."/>
            <person name="Morono Y."/>
            <person name="Uchiyama I."/>
            <person name="Ito T."/>
            <person name="Fujiyama A."/>
            <person name="Inagaki F."/>
            <person name="Takami H."/>
        </authorList>
    </citation>
    <scope>NUCLEOTIDE SEQUENCE</scope>
    <source>
        <strain evidence="2">Expedition CK06-06</strain>
    </source>
</reference>
<feature type="region of interest" description="Disordered" evidence="1">
    <location>
        <begin position="96"/>
        <end position="188"/>
    </location>
</feature>
<protein>
    <submittedName>
        <fullName evidence="2">Uncharacterized protein</fullName>
    </submittedName>
</protein>
<accession>X0UNU3</accession>
<feature type="compositionally biased region" description="Low complexity" evidence="1">
    <location>
        <begin position="25"/>
        <end position="40"/>
    </location>
</feature>
<feature type="region of interest" description="Disordered" evidence="1">
    <location>
        <begin position="21"/>
        <end position="52"/>
    </location>
</feature>
<dbReference type="EMBL" id="BARS01010138">
    <property type="protein sequence ID" value="GAF90175.1"/>
    <property type="molecule type" value="Genomic_DNA"/>
</dbReference>
<feature type="compositionally biased region" description="Polar residues" evidence="1">
    <location>
        <begin position="266"/>
        <end position="275"/>
    </location>
</feature>
<comment type="caution">
    <text evidence="2">The sequence shown here is derived from an EMBL/GenBank/DDBJ whole genome shotgun (WGS) entry which is preliminary data.</text>
</comment>
<gene>
    <name evidence="2" type="ORF">S01H1_18879</name>
</gene>
<feature type="non-terminal residue" evidence="2">
    <location>
        <position position="305"/>
    </location>
</feature>
<sequence length="305" mass="31578">MTGEQTSVYAMVTKVLGDTREKLAAESSGSTKTAAAGASTQHQPPVDKIGAHNVQDLNKIADACDHLANSIHLVNDERTPQEKLAEYAAVYEAMMKRATESGDNDPNKQHQTQTSNPESDPPKTVTTDNSGTGVGGSTTIPSEATNTPGESMDTGESGEATGGHTSPDNTTPTEKPNPQDAATAMETNKEMLISDQPEDVLKQAVAVSPTFQSKVAGTTQSKAAFVVGLLEKAAASGVPAEMAVSMIRQQFGDEIIKAAEDALNPASVSSSTEPELQSEPGVPSPLMQGSAVGSNTPRETAPTTG</sequence>
<feature type="compositionally biased region" description="Polar residues" evidence="1">
    <location>
        <begin position="109"/>
        <end position="149"/>
    </location>
</feature>
<feature type="compositionally biased region" description="Basic and acidic residues" evidence="1">
    <location>
        <begin position="96"/>
        <end position="108"/>
    </location>
</feature>